<dbReference type="AlphaFoldDB" id="A0A162KT98"/>
<evidence type="ECO:0000256" key="10">
    <source>
        <dbReference type="ARBA" id="ARBA00023201"/>
    </source>
</evidence>
<feature type="transmembrane region" description="Helical" evidence="11">
    <location>
        <begin position="83"/>
        <end position="108"/>
    </location>
</feature>
<dbReference type="PANTHER" id="PTHR43562:SF3">
    <property type="entry name" value="SODIUM ION_PROTON EXCHANGER (EUROFUNG)"/>
    <property type="match status" value="1"/>
</dbReference>
<dbReference type="InterPro" id="IPR006153">
    <property type="entry name" value="Cation/H_exchanger_TM"/>
</dbReference>
<evidence type="ECO:0000256" key="3">
    <source>
        <dbReference type="ARBA" id="ARBA00022448"/>
    </source>
</evidence>
<organism evidence="13 14">
    <name type="scientific">Clostridium ljungdahlii</name>
    <dbReference type="NCBI Taxonomy" id="1538"/>
    <lineage>
        <taxon>Bacteria</taxon>
        <taxon>Bacillati</taxon>
        <taxon>Bacillota</taxon>
        <taxon>Clostridia</taxon>
        <taxon>Eubacteriales</taxon>
        <taxon>Clostridiaceae</taxon>
        <taxon>Clostridium</taxon>
    </lineage>
</organism>
<feature type="transmembrane region" description="Helical" evidence="11">
    <location>
        <begin position="225"/>
        <end position="258"/>
    </location>
</feature>
<sequence>MEKTLLDIVLILICTRIGGIISRKLKMPEVLGALIAGVILGPVILNVVQYDDNIKLLSNLGVIMLMFLAGLETNIEEFKKAGLSSFIIAMCGIILPLILGTLSAYMFFNNFLENVFVGVILTATSVSISVETLKELGKLNTRAGINILGAAVIDDVLGLMLISIVLAVAQNSGSGASASGMMSLVFVFVKIILFCGFSILAIVCLPKYINKFTRDVKPGKDMLTFSLAFALLIACAAEYLGIAAITGAYICGLILSSIEHKKYLERNIKAISSGFLSLIFFASVGIEANLKGLNLEVLIITLVMFVIAVIGKMIGCGGAARALKMSKSESLQIGVGMISRGEVAIITANIGLQKNIISEEIFLPTLMVVILTTIITPVLLKVAFSYKKNSLSELDI</sequence>
<keyword evidence="9 11" id="KW-0472">Membrane</keyword>
<dbReference type="GO" id="GO:0015297">
    <property type="term" value="F:antiporter activity"/>
    <property type="evidence" value="ECO:0007669"/>
    <property type="project" value="UniProtKB-KW"/>
</dbReference>
<evidence type="ECO:0000256" key="6">
    <source>
        <dbReference type="ARBA" id="ARBA00022989"/>
    </source>
</evidence>
<dbReference type="InterPro" id="IPR038770">
    <property type="entry name" value="Na+/solute_symporter_sf"/>
</dbReference>
<feature type="transmembrane region" description="Helical" evidence="11">
    <location>
        <begin position="30"/>
        <end position="48"/>
    </location>
</feature>
<feature type="transmembrane region" description="Helical" evidence="11">
    <location>
        <begin position="54"/>
        <end position="71"/>
    </location>
</feature>
<dbReference type="GO" id="GO:1902600">
    <property type="term" value="P:proton transmembrane transport"/>
    <property type="evidence" value="ECO:0007669"/>
    <property type="project" value="InterPro"/>
</dbReference>
<proteinExistence type="inferred from homology"/>
<evidence type="ECO:0000256" key="5">
    <source>
        <dbReference type="ARBA" id="ARBA00022692"/>
    </source>
</evidence>
<keyword evidence="7" id="KW-0915">Sodium</keyword>
<evidence type="ECO:0000259" key="12">
    <source>
        <dbReference type="Pfam" id="PF00999"/>
    </source>
</evidence>
<dbReference type="OrthoDB" id="9793589at2"/>
<evidence type="ECO:0000313" key="13">
    <source>
        <dbReference type="EMBL" id="OAA83656.1"/>
    </source>
</evidence>
<evidence type="ECO:0000256" key="9">
    <source>
        <dbReference type="ARBA" id="ARBA00023136"/>
    </source>
</evidence>
<evidence type="ECO:0000256" key="1">
    <source>
        <dbReference type="ARBA" id="ARBA00004141"/>
    </source>
</evidence>
<keyword evidence="8" id="KW-0406">Ion transport</keyword>
<evidence type="ECO:0000256" key="4">
    <source>
        <dbReference type="ARBA" id="ARBA00022449"/>
    </source>
</evidence>
<comment type="similarity">
    <text evidence="2">Belongs to the monovalent cation:proton antiporter 2 (CPA2) transporter (TC 2.A.37) family.</text>
</comment>
<dbReference type="RefSeq" id="WP_063556720.1">
    <property type="nucleotide sequence ID" value="NZ_LITT01000058.1"/>
</dbReference>
<dbReference type="Pfam" id="PF00999">
    <property type="entry name" value="Na_H_Exchanger"/>
    <property type="match status" value="1"/>
</dbReference>
<dbReference type="Proteomes" id="UP000077407">
    <property type="component" value="Unassembled WGS sequence"/>
</dbReference>
<feature type="transmembrane region" description="Helical" evidence="11">
    <location>
        <begin position="270"/>
        <end position="290"/>
    </location>
</feature>
<keyword evidence="6 11" id="KW-1133">Transmembrane helix</keyword>
<feature type="domain" description="Cation/H+ exchanger transmembrane" evidence="12">
    <location>
        <begin position="15"/>
        <end position="380"/>
    </location>
</feature>
<dbReference type="GO" id="GO:0006814">
    <property type="term" value="P:sodium ion transport"/>
    <property type="evidence" value="ECO:0007669"/>
    <property type="project" value="UniProtKB-KW"/>
</dbReference>
<keyword evidence="5 11" id="KW-0812">Transmembrane</keyword>
<evidence type="ECO:0000256" key="8">
    <source>
        <dbReference type="ARBA" id="ARBA00023065"/>
    </source>
</evidence>
<feature type="transmembrane region" description="Helical" evidence="11">
    <location>
        <begin position="361"/>
        <end position="380"/>
    </location>
</feature>
<comment type="caution">
    <text evidence="13">The sequence shown here is derived from an EMBL/GenBank/DDBJ whole genome shotgun (WGS) entry which is preliminary data.</text>
</comment>
<keyword evidence="3" id="KW-0813">Transport</keyword>
<comment type="subcellular location">
    <subcellularLocation>
        <location evidence="1">Membrane</location>
        <topology evidence="1">Multi-pass membrane protein</topology>
    </subcellularLocation>
</comment>
<dbReference type="PANTHER" id="PTHR43562">
    <property type="entry name" value="NAPA-TYPE SODIUM/HYDROGEN ANTIPORTER"/>
    <property type="match status" value="1"/>
</dbReference>
<evidence type="ECO:0000256" key="2">
    <source>
        <dbReference type="ARBA" id="ARBA00005551"/>
    </source>
</evidence>
<accession>A0A162KT98</accession>
<name>A0A162KT98_9CLOT</name>
<feature type="transmembrane region" description="Helical" evidence="11">
    <location>
        <begin position="114"/>
        <end position="133"/>
    </location>
</feature>
<keyword evidence="4" id="KW-0050">Antiport</keyword>
<evidence type="ECO:0000256" key="7">
    <source>
        <dbReference type="ARBA" id="ARBA00023053"/>
    </source>
</evidence>
<evidence type="ECO:0000256" key="11">
    <source>
        <dbReference type="SAM" id="Phobius"/>
    </source>
</evidence>
<dbReference type="EMBL" id="LITT01000058">
    <property type="protein sequence ID" value="OAA83656.1"/>
    <property type="molecule type" value="Genomic_DNA"/>
</dbReference>
<dbReference type="PATRIC" id="fig|1538.10.peg.3503"/>
<feature type="transmembrane region" description="Helical" evidence="11">
    <location>
        <begin position="145"/>
        <end position="169"/>
    </location>
</feature>
<dbReference type="GO" id="GO:0016020">
    <property type="term" value="C:membrane"/>
    <property type="evidence" value="ECO:0007669"/>
    <property type="project" value="UniProtKB-SubCell"/>
</dbReference>
<keyword evidence="10" id="KW-0739">Sodium transport</keyword>
<feature type="transmembrane region" description="Helical" evidence="11">
    <location>
        <begin position="297"/>
        <end position="320"/>
    </location>
</feature>
<protein>
    <submittedName>
        <fullName evidence="13">High-affinity Na(+)/H(+) antiporter NhaS3</fullName>
    </submittedName>
</protein>
<reference evidence="13 14" key="1">
    <citation type="journal article" date="2015" name="Biotechnol. Bioeng.">
        <title>Genome sequence and phenotypic characterization of Caulobacter segnis.</title>
        <authorList>
            <person name="Patel S."/>
            <person name="Fletcher B."/>
            <person name="Scott D.C."/>
            <person name="Ely B."/>
        </authorList>
    </citation>
    <scope>NUCLEOTIDE SEQUENCE [LARGE SCALE GENOMIC DNA]</scope>
    <source>
        <strain evidence="13 14">ERI-2</strain>
    </source>
</reference>
<feature type="transmembrane region" description="Helical" evidence="11">
    <location>
        <begin position="181"/>
        <end position="205"/>
    </location>
</feature>
<gene>
    <name evidence="13" type="primary">nhaS3</name>
    <name evidence="13" type="ORF">WY13_03443</name>
</gene>
<evidence type="ECO:0000313" key="14">
    <source>
        <dbReference type="Proteomes" id="UP000077407"/>
    </source>
</evidence>
<dbReference type="Gene3D" id="1.20.1530.20">
    <property type="match status" value="1"/>
</dbReference>